<evidence type="ECO:0000256" key="3">
    <source>
        <dbReference type="ARBA" id="ARBA00022707"/>
    </source>
</evidence>
<evidence type="ECO:0000256" key="7">
    <source>
        <dbReference type="ARBA" id="ARBA00023034"/>
    </source>
</evidence>
<keyword evidence="3" id="KW-0449">Lipoprotein</keyword>
<dbReference type="InterPro" id="IPR027417">
    <property type="entry name" value="P-loop_NTPase"/>
</dbReference>
<keyword evidence="6" id="KW-0653">Protein transport</keyword>
<dbReference type="PROSITE" id="PS51417">
    <property type="entry name" value="ARF"/>
    <property type="match status" value="1"/>
</dbReference>
<comment type="similarity">
    <text evidence="2">Belongs to the small GTPase superfamily. Arf family.</text>
</comment>
<keyword evidence="7" id="KW-0333">Golgi apparatus</keyword>
<name>A0ABM0VJL9_CAMSA</name>
<evidence type="ECO:0000313" key="10">
    <source>
        <dbReference type="RefSeq" id="XP_010457222.1"/>
    </source>
</evidence>
<dbReference type="InterPro" id="IPR024156">
    <property type="entry name" value="Small_GTPase_ARF"/>
</dbReference>
<reference evidence="10" key="2">
    <citation type="submission" date="2025-08" db="UniProtKB">
        <authorList>
            <consortium name="RefSeq"/>
        </authorList>
    </citation>
    <scope>IDENTIFICATION</scope>
    <source>
        <tissue evidence="10">Leaf</tissue>
    </source>
</reference>
<gene>
    <name evidence="10" type="primary">LOC104738726</name>
</gene>
<evidence type="ECO:0000256" key="6">
    <source>
        <dbReference type="ARBA" id="ARBA00022927"/>
    </source>
</evidence>
<keyword evidence="3" id="KW-0519">Myristate</keyword>
<evidence type="ECO:0000313" key="9">
    <source>
        <dbReference type="Proteomes" id="UP000694864"/>
    </source>
</evidence>
<organism evidence="9 10">
    <name type="scientific">Camelina sativa</name>
    <name type="common">False flax</name>
    <name type="synonym">Myagrum sativum</name>
    <dbReference type="NCBI Taxonomy" id="90675"/>
    <lineage>
        <taxon>Eukaryota</taxon>
        <taxon>Viridiplantae</taxon>
        <taxon>Streptophyta</taxon>
        <taxon>Embryophyta</taxon>
        <taxon>Tracheophyta</taxon>
        <taxon>Spermatophyta</taxon>
        <taxon>Magnoliopsida</taxon>
        <taxon>eudicotyledons</taxon>
        <taxon>Gunneridae</taxon>
        <taxon>Pentapetalae</taxon>
        <taxon>rosids</taxon>
        <taxon>malvids</taxon>
        <taxon>Brassicales</taxon>
        <taxon>Brassicaceae</taxon>
        <taxon>Camelineae</taxon>
        <taxon>Camelina</taxon>
    </lineage>
</organism>
<comment type="subcellular location">
    <subcellularLocation>
        <location evidence="1">Golgi apparatus</location>
    </subcellularLocation>
</comment>
<evidence type="ECO:0000256" key="8">
    <source>
        <dbReference type="ARBA" id="ARBA00023134"/>
    </source>
</evidence>
<dbReference type="CDD" id="cd00878">
    <property type="entry name" value="Arf_Arl"/>
    <property type="match status" value="1"/>
</dbReference>
<dbReference type="PANTHER" id="PTHR11711">
    <property type="entry name" value="ADP RIBOSYLATION FACTOR-RELATED"/>
    <property type="match status" value="1"/>
</dbReference>
<dbReference type="PROSITE" id="PS51419">
    <property type="entry name" value="RAB"/>
    <property type="match status" value="1"/>
</dbReference>
<evidence type="ECO:0000256" key="2">
    <source>
        <dbReference type="ARBA" id="ARBA00010290"/>
    </source>
</evidence>
<dbReference type="SMART" id="SM00175">
    <property type="entry name" value="RAB"/>
    <property type="match status" value="1"/>
</dbReference>
<keyword evidence="6" id="KW-0813">Transport</keyword>
<dbReference type="RefSeq" id="XP_010457222.1">
    <property type="nucleotide sequence ID" value="XM_010458920.2"/>
</dbReference>
<accession>A0ABM0VJL9</accession>
<evidence type="ECO:0000256" key="1">
    <source>
        <dbReference type="ARBA" id="ARBA00004555"/>
    </source>
</evidence>
<sequence length="190" mass="21343">MGMTLGKPFSGFFQETEQRIVLFGLEGTGKSSIMHKLKTGETLTTNMPTIGFEVESINYKDSTLSFWEVGGQQRYKMIPLWKHYFHEAAGLVLVVDSTDRDRIEEAKYFLNMVIDEIQGSVPDSVAILVYGNKHDVPGAMSASEITNKLDLASLRKKIWQRNWHTQSSSALSGDGLHEGLDWLLKNAGRM</sequence>
<dbReference type="SMART" id="SM00177">
    <property type="entry name" value="ARF"/>
    <property type="match status" value="1"/>
</dbReference>
<dbReference type="InterPro" id="IPR006689">
    <property type="entry name" value="Small_GTPase_ARF/SAR"/>
</dbReference>
<dbReference type="Pfam" id="PF00025">
    <property type="entry name" value="Arf"/>
    <property type="match status" value="1"/>
</dbReference>
<reference evidence="9" key="1">
    <citation type="journal article" date="2014" name="Nat. Commun.">
        <title>The emerging biofuel crop Camelina sativa retains a highly undifferentiated hexaploid genome structure.</title>
        <authorList>
            <person name="Kagale S."/>
            <person name="Koh C."/>
            <person name="Nixon J."/>
            <person name="Bollina V."/>
            <person name="Clarke W.E."/>
            <person name="Tuteja R."/>
            <person name="Spillane C."/>
            <person name="Robinson S.J."/>
            <person name="Links M.G."/>
            <person name="Clarke C."/>
            <person name="Higgins E.E."/>
            <person name="Huebert T."/>
            <person name="Sharpe A.G."/>
            <person name="Parkin I.A."/>
        </authorList>
    </citation>
    <scope>NUCLEOTIDE SEQUENCE [LARGE SCALE GENOMIC DNA]</scope>
    <source>
        <strain evidence="9">cv. DH55</strain>
    </source>
</reference>
<dbReference type="SMART" id="SM00178">
    <property type="entry name" value="SAR"/>
    <property type="match status" value="1"/>
</dbReference>
<dbReference type="SUPFAM" id="SSF52540">
    <property type="entry name" value="P-loop containing nucleoside triphosphate hydrolases"/>
    <property type="match status" value="1"/>
</dbReference>
<keyword evidence="9" id="KW-1185">Reference proteome</keyword>
<dbReference type="GeneID" id="104738726"/>
<keyword evidence="8" id="KW-0342">GTP-binding</keyword>
<keyword evidence="5" id="KW-0931">ER-Golgi transport</keyword>
<proteinExistence type="inferred from homology"/>
<protein>
    <submittedName>
        <fullName evidence="10">ADP-ribosylation factor 1-like</fullName>
    </submittedName>
</protein>
<keyword evidence="4" id="KW-0547">Nucleotide-binding</keyword>
<evidence type="ECO:0000256" key="5">
    <source>
        <dbReference type="ARBA" id="ARBA00022892"/>
    </source>
</evidence>
<dbReference type="Gene3D" id="3.40.50.300">
    <property type="entry name" value="P-loop containing nucleotide triphosphate hydrolases"/>
    <property type="match status" value="1"/>
</dbReference>
<dbReference type="Proteomes" id="UP000694864">
    <property type="component" value="Chromosome 14"/>
</dbReference>
<evidence type="ECO:0000256" key="4">
    <source>
        <dbReference type="ARBA" id="ARBA00022741"/>
    </source>
</evidence>
<dbReference type="PRINTS" id="PR00449">
    <property type="entry name" value="RASTRNSFRMNG"/>
</dbReference>